<evidence type="ECO:0000256" key="1">
    <source>
        <dbReference type="ARBA" id="ARBA00022801"/>
    </source>
</evidence>
<reference evidence="3 4" key="1">
    <citation type="submission" date="2022-10" db="EMBL/GenBank/DDBJ databases">
        <title>The complete genomes of actinobacterial strains from the NBC collection.</title>
        <authorList>
            <person name="Joergensen T.S."/>
            <person name="Alvarez Arevalo M."/>
            <person name="Sterndorff E.B."/>
            <person name="Faurdal D."/>
            <person name="Vuksanovic O."/>
            <person name="Mourched A.-S."/>
            <person name="Charusanti P."/>
            <person name="Shaw S."/>
            <person name="Blin K."/>
            <person name="Weber T."/>
        </authorList>
    </citation>
    <scope>NUCLEOTIDE SEQUENCE [LARGE SCALE GENOMIC DNA]</scope>
    <source>
        <strain evidence="3 4">NBC_01247</strain>
    </source>
</reference>
<evidence type="ECO:0000313" key="4">
    <source>
        <dbReference type="Proteomes" id="UP001432014"/>
    </source>
</evidence>
<keyword evidence="1" id="KW-0378">Hydrolase</keyword>
<dbReference type="InterPro" id="IPR013078">
    <property type="entry name" value="His_Pase_superF_clade-1"/>
</dbReference>
<dbReference type="Proteomes" id="UP001432014">
    <property type="component" value="Chromosome"/>
</dbReference>
<dbReference type="InterPro" id="IPR051021">
    <property type="entry name" value="Mito_Ser/Thr_phosphatase"/>
</dbReference>
<dbReference type="SMART" id="SM00855">
    <property type="entry name" value="PGAM"/>
    <property type="match status" value="1"/>
</dbReference>
<dbReference type="EMBL" id="CP108482">
    <property type="protein sequence ID" value="WUS54695.1"/>
    <property type="molecule type" value="Genomic_DNA"/>
</dbReference>
<dbReference type="RefSeq" id="WP_329500770.1">
    <property type="nucleotide sequence ID" value="NZ_CP108460.1"/>
</dbReference>
<dbReference type="CDD" id="cd07067">
    <property type="entry name" value="HP_PGM_like"/>
    <property type="match status" value="1"/>
</dbReference>
<dbReference type="InterPro" id="IPR029033">
    <property type="entry name" value="His_PPase_superfam"/>
</dbReference>
<dbReference type="PANTHER" id="PTHR20935">
    <property type="entry name" value="PHOSPHOGLYCERATE MUTASE-RELATED"/>
    <property type="match status" value="1"/>
</dbReference>
<dbReference type="PANTHER" id="PTHR20935:SF1">
    <property type="entry name" value="SLL1549 PROTEIN"/>
    <property type="match status" value="1"/>
</dbReference>
<evidence type="ECO:0000313" key="3">
    <source>
        <dbReference type="EMBL" id="WUS54695.1"/>
    </source>
</evidence>
<organism evidence="3 4">
    <name type="scientific">Kitasatospora herbaricolor</name>
    <dbReference type="NCBI Taxonomy" id="68217"/>
    <lineage>
        <taxon>Bacteria</taxon>
        <taxon>Bacillati</taxon>
        <taxon>Actinomycetota</taxon>
        <taxon>Actinomycetes</taxon>
        <taxon>Kitasatosporales</taxon>
        <taxon>Streptomycetaceae</taxon>
        <taxon>Kitasatospora</taxon>
    </lineage>
</organism>
<gene>
    <name evidence="3" type="ORF">OG469_03735</name>
</gene>
<dbReference type="SUPFAM" id="SSF53254">
    <property type="entry name" value="Phosphoglycerate mutase-like"/>
    <property type="match status" value="1"/>
</dbReference>
<keyword evidence="4" id="KW-1185">Reference proteome</keyword>
<sequence>MSEDPTRRIVLLRHAKADPKDRTVHPDHERPLTGRGRLDAARTGRWLAGPGPDLDLDQVLVSTSVRTRETWELTAAELPEQPPAVFEPHLYRAGAGELLTVLGRLPEDTATVLVVGHNPGFRDLAGSLAGRGPEDLRERLEHSGFHTAGVAVLSFPGSWADLGPGRARLDAYWSPRL</sequence>
<proteinExistence type="predicted"/>
<feature type="region of interest" description="Disordered" evidence="2">
    <location>
        <begin position="16"/>
        <end position="35"/>
    </location>
</feature>
<dbReference type="Pfam" id="PF00300">
    <property type="entry name" value="His_Phos_1"/>
    <property type="match status" value="1"/>
</dbReference>
<name>A0ABZ1W1H9_9ACTN</name>
<evidence type="ECO:0000256" key="2">
    <source>
        <dbReference type="SAM" id="MobiDB-lite"/>
    </source>
</evidence>
<protein>
    <submittedName>
        <fullName evidence="3">Histidine phosphatase family protein</fullName>
    </submittedName>
</protein>
<accession>A0ABZ1W1H9</accession>
<dbReference type="Gene3D" id="3.40.50.1240">
    <property type="entry name" value="Phosphoglycerate mutase-like"/>
    <property type="match status" value="1"/>
</dbReference>